<comment type="caution">
    <text evidence="3">The sequence shown here is derived from an EMBL/GenBank/DDBJ whole genome shotgun (WGS) entry which is preliminary data.</text>
</comment>
<keyword evidence="1" id="KW-0175">Coiled coil</keyword>
<accession>A0AAD2HMA2</accession>
<keyword evidence="2" id="KW-0472">Membrane</keyword>
<organism evidence="3 4">
    <name type="scientific">Mycena citricolor</name>
    <dbReference type="NCBI Taxonomy" id="2018698"/>
    <lineage>
        <taxon>Eukaryota</taxon>
        <taxon>Fungi</taxon>
        <taxon>Dikarya</taxon>
        <taxon>Basidiomycota</taxon>
        <taxon>Agaricomycotina</taxon>
        <taxon>Agaricomycetes</taxon>
        <taxon>Agaricomycetidae</taxon>
        <taxon>Agaricales</taxon>
        <taxon>Marasmiineae</taxon>
        <taxon>Mycenaceae</taxon>
        <taxon>Mycena</taxon>
    </lineage>
</organism>
<feature type="coiled-coil region" evidence="1">
    <location>
        <begin position="577"/>
        <end position="604"/>
    </location>
</feature>
<dbReference type="EMBL" id="CAVNYO010000419">
    <property type="protein sequence ID" value="CAK5277398.1"/>
    <property type="molecule type" value="Genomic_DNA"/>
</dbReference>
<keyword evidence="4" id="KW-1185">Reference proteome</keyword>
<evidence type="ECO:0000256" key="2">
    <source>
        <dbReference type="SAM" id="Phobius"/>
    </source>
</evidence>
<dbReference type="PANTHER" id="PTHR38644">
    <property type="entry name" value="EXPRESSED PROTEIN"/>
    <property type="match status" value="1"/>
</dbReference>
<gene>
    <name evidence="3" type="ORF">MYCIT1_LOCUS26400</name>
</gene>
<feature type="transmembrane region" description="Helical" evidence="2">
    <location>
        <begin position="467"/>
        <end position="486"/>
    </location>
</feature>
<reference evidence="3" key="1">
    <citation type="submission" date="2023-11" db="EMBL/GenBank/DDBJ databases">
        <authorList>
            <person name="De Vega J J."/>
            <person name="De Vega J J."/>
        </authorList>
    </citation>
    <scope>NUCLEOTIDE SEQUENCE</scope>
</reference>
<keyword evidence="2" id="KW-0812">Transmembrane</keyword>
<evidence type="ECO:0000313" key="3">
    <source>
        <dbReference type="EMBL" id="CAK5277398.1"/>
    </source>
</evidence>
<dbReference type="Proteomes" id="UP001295794">
    <property type="component" value="Unassembled WGS sequence"/>
</dbReference>
<sequence>MPCRRITSRIPQKRIFSRRQSTLQNVRQSQTAALLDSVNLLRATAAFVPRALAHNPRQRSVWDGILGRAVEESKIKEERPARLVVYGTNPGATQNLVNALLDEPFASDEQIGKILRSRWAEKERGPLRIDFGAMTSTSDVLQLPLPFLNRYAVPLSVIETSNPADLDNADIAVVVTSVDELSSLSINRPDALFVVDMDASDVRHPPKSRSNEGFARQYIFVSPTEASNAISSLKQHPDSPAAVQEFQAKFIGSRMSAFTRRVDGILASLPNNLALQERTMVAQTEGALAVCQTALEEAWAELNTISRAVGELSAATEKEYERIDGEVFGDRGQHAVDQAIYNATQTMKLKMELSKWPRMASSVDELPTYLATTVRRIWCVELEKDLIFHSGRLEQIQASMTAQTMALVKQTNVQSLKSPVLQNTLDQLVSSPNFRVQPTTLPGPLAARSDLLLDAPTARFHRAAQRALLRMIGTAIGGMAISWSGYLGYLSSNGGLAASLGIGLEPGTALATGVFGAVFGVYWSTMSWDKGKREWWGQFERVLGGSKVDLKETLQKTLHEQVLVVPRTACQDLTIRIGKRERELELLQGELNDLKQQLERSKKRN</sequence>
<keyword evidence="2" id="KW-1133">Transmembrane helix</keyword>
<feature type="transmembrane region" description="Helical" evidence="2">
    <location>
        <begin position="506"/>
        <end position="523"/>
    </location>
</feature>
<proteinExistence type="predicted"/>
<dbReference type="PANTHER" id="PTHR38644:SF1">
    <property type="entry name" value="EXPRESSED PROTEIN"/>
    <property type="match status" value="1"/>
</dbReference>
<protein>
    <submittedName>
        <fullName evidence="3">Uncharacterized protein</fullName>
    </submittedName>
</protein>
<evidence type="ECO:0000313" key="4">
    <source>
        <dbReference type="Proteomes" id="UP001295794"/>
    </source>
</evidence>
<dbReference type="AlphaFoldDB" id="A0AAD2HMA2"/>
<evidence type="ECO:0000256" key="1">
    <source>
        <dbReference type="SAM" id="Coils"/>
    </source>
</evidence>
<name>A0AAD2HMA2_9AGAR</name>